<feature type="chain" id="PRO_5042127963" evidence="2">
    <location>
        <begin position="21"/>
        <end position="412"/>
    </location>
</feature>
<dbReference type="EMBL" id="JAEAOA010000614">
    <property type="protein sequence ID" value="KAK3611160.1"/>
    <property type="molecule type" value="Genomic_DNA"/>
</dbReference>
<name>A0AAE0WFH0_9BIVA</name>
<dbReference type="AlphaFoldDB" id="A0AAE0WFH0"/>
<reference evidence="3" key="3">
    <citation type="submission" date="2023-05" db="EMBL/GenBank/DDBJ databases">
        <authorList>
            <person name="Smith C.H."/>
        </authorList>
    </citation>
    <scope>NUCLEOTIDE SEQUENCE</scope>
    <source>
        <strain evidence="3">CHS0354</strain>
        <tissue evidence="3">Mantle</tissue>
    </source>
</reference>
<dbReference type="Gene3D" id="2.60.40.10">
    <property type="entry name" value="Immunoglobulins"/>
    <property type="match status" value="1"/>
</dbReference>
<keyword evidence="1" id="KW-0812">Transmembrane</keyword>
<organism evidence="3 4">
    <name type="scientific">Potamilus streckersoni</name>
    <dbReference type="NCBI Taxonomy" id="2493646"/>
    <lineage>
        <taxon>Eukaryota</taxon>
        <taxon>Metazoa</taxon>
        <taxon>Spiralia</taxon>
        <taxon>Lophotrochozoa</taxon>
        <taxon>Mollusca</taxon>
        <taxon>Bivalvia</taxon>
        <taxon>Autobranchia</taxon>
        <taxon>Heteroconchia</taxon>
        <taxon>Palaeoheterodonta</taxon>
        <taxon>Unionida</taxon>
        <taxon>Unionoidea</taxon>
        <taxon>Unionidae</taxon>
        <taxon>Ambleminae</taxon>
        <taxon>Lampsilini</taxon>
        <taxon>Potamilus</taxon>
    </lineage>
</organism>
<reference evidence="3" key="2">
    <citation type="journal article" date="2021" name="Genome Biol. Evol.">
        <title>Developing a high-quality reference genome for a parasitic bivalve with doubly uniparental inheritance (Bivalvia: Unionida).</title>
        <authorList>
            <person name="Smith C.H."/>
        </authorList>
    </citation>
    <scope>NUCLEOTIDE SEQUENCE</scope>
    <source>
        <strain evidence="3">CHS0354</strain>
        <tissue evidence="3">Mantle</tissue>
    </source>
</reference>
<sequence>MGAEAMFAAITLCVMESAAAELRWTTEALSISSCEGQDKLLMWSFSKGENDIIRQLHWYYNKTTLICYHSESTGFHVRYLYKGRVEQKGITNILLKNLSSLDTGDYTLYPKLAEEEKENVQTLSVTVYDKLTHECKPAIKNHSRSIFSCSANPCGRPSVLPEWRILGIQEPVGNESFLKINSSWNAEFVFCCPQGPIMHCHNGNQIDFCTAVSILPSERNTLLNEDLPALKDPPHTDTENKDQVIVLVIISVLFVLSIFFVIAFIWYIRRKQKLVAKLVEHPMALQTLQSVTESTDDKLRERNHTQRLQIVSNINLDSDVFKGMIESHSCLSAGLQVLRKENAKLQRQLYCLEPSLQFQTRQKVNDACREMVVLVHRDTNDDDTDTSVAMTDYEDAISDAEAFMDSGTGVVT</sequence>
<comment type="caution">
    <text evidence="3">The sequence shown here is derived from an EMBL/GenBank/DDBJ whole genome shotgun (WGS) entry which is preliminary data.</text>
</comment>
<dbReference type="InterPro" id="IPR013783">
    <property type="entry name" value="Ig-like_fold"/>
</dbReference>
<evidence type="ECO:0000313" key="3">
    <source>
        <dbReference type="EMBL" id="KAK3611160.1"/>
    </source>
</evidence>
<evidence type="ECO:0000256" key="2">
    <source>
        <dbReference type="SAM" id="SignalP"/>
    </source>
</evidence>
<feature type="transmembrane region" description="Helical" evidence="1">
    <location>
        <begin position="244"/>
        <end position="268"/>
    </location>
</feature>
<keyword evidence="1" id="KW-1133">Transmembrane helix</keyword>
<feature type="signal peptide" evidence="2">
    <location>
        <begin position="1"/>
        <end position="20"/>
    </location>
</feature>
<proteinExistence type="predicted"/>
<evidence type="ECO:0000256" key="1">
    <source>
        <dbReference type="SAM" id="Phobius"/>
    </source>
</evidence>
<keyword evidence="4" id="KW-1185">Reference proteome</keyword>
<accession>A0AAE0WFH0</accession>
<dbReference type="Proteomes" id="UP001195483">
    <property type="component" value="Unassembled WGS sequence"/>
</dbReference>
<keyword evidence="2" id="KW-0732">Signal</keyword>
<gene>
    <name evidence="3" type="ORF">CHS0354_009625</name>
</gene>
<reference evidence="3" key="1">
    <citation type="journal article" date="2021" name="Genome Biol. Evol.">
        <title>A High-Quality Reference Genome for a Parasitic Bivalve with Doubly Uniparental Inheritance (Bivalvia: Unionida).</title>
        <authorList>
            <person name="Smith C.H."/>
        </authorList>
    </citation>
    <scope>NUCLEOTIDE SEQUENCE</scope>
    <source>
        <strain evidence="3">CHS0354</strain>
    </source>
</reference>
<keyword evidence="1" id="KW-0472">Membrane</keyword>
<evidence type="ECO:0000313" key="4">
    <source>
        <dbReference type="Proteomes" id="UP001195483"/>
    </source>
</evidence>
<protein>
    <submittedName>
        <fullName evidence="3">Uncharacterized protein</fullName>
    </submittedName>
</protein>